<keyword evidence="1" id="KW-0472">Membrane</keyword>
<gene>
    <name evidence="2" type="ORF">GCM10023151_04420</name>
</gene>
<keyword evidence="3" id="KW-1185">Reference proteome</keyword>
<proteinExistence type="predicted"/>
<feature type="transmembrane region" description="Helical" evidence="1">
    <location>
        <begin position="68"/>
        <end position="90"/>
    </location>
</feature>
<dbReference type="Proteomes" id="UP001501011">
    <property type="component" value="Unassembled WGS sequence"/>
</dbReference>
<accession>A0ABP8IDH7</accession>
<evidence type="ECO:0000256" key="1">
    <source>
        <dbReference type="SAM" id="Phobius"/>
    </source>
</evidence>
<evidence type="ECO:0000313" key="2">
    <source>
        <dbReference type="EMBL" id="GAA4356474.1"/>
    </source>
</evidence>
<comment type="caution">
    <text evidence="2">The sequence shown here is derived from an EMBL/GenBank/DDBJ whole genome shotgun (WGS) entry which is preliminary data.</text>
</comment>
<protein>
    <submittedName>
        <fullName evidence="2">Uncharacterized protein</fullName>
    </submittedName>
</protein>
<dbReference type="RefSeq" id="WP_345291571.1">
    <property type="nucleotide sequence ID" value="NZ_BAABFV010000001.1"/>
</dbReference>
<evidence type="ECO:0000313" key="3">
    <source>
        <dbReference type="Proteomes" id="UP001501011"/>
    </source>
</evidence>
<reference evidence="3" key="1">
    <citation type="journal article" date="2019" name="Int. J. Syst. Evol. Microbiol.">
        <title>The Global Catalogue of Microorganisms (GCM) 10K type strain sequencing project: providing services to taxonomists for standard genome sequencing and annotation.</title>
        <authorList>
            <consortium name="The Broad Institute Genomics Platform"/>
            <consortium name="The Broad Institute Genome Sequencing Center for Infectious Disease"/>
            <person name="Wu L."/>
            <person name="Ma J."/>
        </authorList>
    </citation>
    <scope>NUCLEOTIDE SEQUENCE [LARGE SCALE GENOMIC DNA]</scope>
    <source>
        <strain evidence="3">JCM 17728</strain>
    </source>
</reference>
<sequence>MSTNTKRGFFWLTAIGMILAIPLIAMQFTQEVNWSLSDFLIFGGLLACVGLTYEFIIRKFSHSIKRTVLTLALIAAFVLIWAELAVGIFGTPFAGS</sequence>
<feature type="transmembrane region" description="Helical" evidence="1">
    <location>
        <begin position="9"/>
        <end position="28"/>
    </location>
</feature>
<dbReference type="EMBL" id="BAABFV010000001">
    <property type="protein sequence ID" value="GAA4356474.1"/>
    <property type="molecule type" value="Genomic_DNA"/>
</dbReference>
<feature type="transmembrane region" description="Helical" evidence="1">
    <location>
        <begin position="34"/>
        <end position="56"/>
    </location>
</feature>
<name>A0ABP8IDH7_9GAMM</name>
<organism evidence="2 3">
    <name type="scientific">Kangiella marina</name>
    <dbReference type="NCBI Taxonomy" id="1079178"/>
    <lineage>
        <taxon>Bacteria</taxon>
        <taxon>Pseudomonadati</taxon>
        <taxon>Pseudomonadota</taxon>
        <taxon>Gammaproteobacteria</taxon>
        <taxon>Kangiellales</taxon>
        <taxon>Kangiellaceae</taxon>
        <taxon>Kangiella</taxon>
    </lineage>
</organism>
<keyword evidence="1" id="KW-0812">Transmembrane</keyword>
<keyword evidence="1" id="KW-1133">Transmembrane helix</keyword>